<feature type="region of interest" description="Disordered" evidence="1">
    <location>
        <begin position="1"/>
        <end position="28"/>
    </location>
</feature>
<evidence type="ECO:0000256" key="1">
    <source>
        <dbReference type="SAM" id="MobiDB-lite"/>
    </source>
</evidence>
<evidence type="ECO:0000313" key="3">
    <source>
        <dbReference type="Proteomes" id="UP001058974"/>
    </source>
</evidence>
<protein>
    <submittedName>
        <fullName evidence="2">Uncharacterized protein</fullName>
    </submittedName>
</protein>
<organism evidence="2 3">
    <name type="scientific">Pisum sativum</name>
    <name type="common">Garden pea</name>
    <name type="synonym">Lathyrus oleraceus</name>
    <dbReference type="NCBI Taxonomy" id="3888"/>
    <lineage>
        <taxon>Eukaryota</taxon>
        <taxon>Viridiplantae</taxon>
        <taxon>Streptophyta</taxon>
        <taxon>Embryophyta</taxon>
        <taxon>Tracheophyta</taxon>
        <taxon>Spermatophyta</taxon>
        <taxon>Magnoliopsida</taxon>
        <taxon>eudicotyledons</taxon>
        <taxon>Gunneridae</taxon>
        <taxon>Pentapetalae</taxon>
        <taxon>rosids</taxon>
        <taxon>fabids</taxon>
        <taxon>Fabales</taxon>
        <taxon>Fabaceae</taxon>
        <taxon>Papilionoideae</taxon>
        <taxon>50 kb inversion clade</taxon>
        <taxon>NPAAA clade</taxon>
        <taxon>Hologalegina</taxon>
        <taxon>IRL clade</taxon>
        <taxon>Fabeae</taxon>
        <taxon>Lathyrus</taxon>
    </lineage>
</organism>
<gene>
    <name evidence="2" type="ORF">KIW84_054390</name>
</gene>
<reference evidence="2 3" key="1">
    <citation type="journal article" date="2022" name="Nat. Genet.">
        <title>Improved pea reference genome and pan-genome highlight genomic features and evolutionary characteristics.</title>
        <authorList>
            <person name="Yang T."/>
            <person name="Liu R."/>
            <person name="Luo Y."/>
            <person name="Hu S."/>
            <person name="Wang D."/>
            <person name="Wang C."/>
            <person name="Pandey M.K."/>
            <person name="Ge S."/>
            <person name="Xu Q."/>
            <person name="Li N."/>
            <person name="Li G."/>
            <person name="Huang Y."/>
            <person name="Saxena R.K."/>
            <person name="Ji Y."/>
            <person name="Li M."/>
            <person name="Yan X."/>
            <person name="He Y."/>
            <person name="Liu Y."/>
            <person name="Wang X."/>
            <person name="Xiang C."/>
            <person name="Varshney R.K."/>
            <person name="Ding H."/>
            <person name="Gao S."/>
            <person name="Zong X."/>
        </authorList>
    </citation>
    <scope>NUCLEOTIDE SEQUENCE [LARGE SCALE GENOMIC DNA]</scope>
    <source>
        <strain evidence="2 3">cv. Zhongwan 6</strain>
    </source>
</reference>
<dbReference type="EMBL" id="JAMSHJ010000005">
    <property type="protein sequence ID" value="KAI5408525.1"/>
    <property type="molecule type" value="Genomic_DNA"/>
</dbReference>
<feature type="compositionally biased region" description="Polar residues" evidence="1">
    <location>
        <begin position="118"/>
        <end position="127"/>
    </location>
</feature>
<evidence type="ECO:0000313" key="2">
    <source>
        <dbReference type="EMBL" id="KAI5408525.1"/>
    </source>
</evidence>
<sequence>MQQNQCEHNPTTISGSASNSGNTNLGAGVVLNSQLPLPLPSVTTLAQTAPRYPSAQMQSKGQIGKSQTGAGTSRRRGKNQAIMSSPVPVVLGLLGRDPTYNLPTSSGVVSGDKASELKNPQESNVQESKCIIQDQASQSNQDLKSSEGSDDLAKQAEILPSYNKAHQTVVGLTTSPLVVDPLTNSSTGIATTESISQSVDPVAAKIVPSTLSTVLPSAPGSESNPSTHESVSVKRQGRKIQNRLEAHQQGHEKIKPMLHFFSLQ</sequence>
<feature type="region of interest" description="Disordered" evidence="1">
    <location>
        <begin position="52"/>
        <end position="84"/>
    </location>
</feature>
<dbReference type="Gramene" id="Psat05G0439000-T1">
    <property type="protein sequence ID" value="KAI5408525.1"/>
    <property type="gene ID" value="KIW84_054390"/>
</dbReference>
<comment type="caution">
    <text evidence="2">The sequence shown here is derived from an EMBL/GenBank/DDBJ whole genome shotgun (WGS) entry which is preliminary data.</text>
</comment>
<feature type="region of interest" description="Disordered" evidence="1">
    <location>
        <begin position="214"/>
        <end position="238"/>
    </location>
</feature>
<keyword evidence="3" id="KW-1185">Reference proteome</keyword>
<name>A0A9D4WVP1_PEA</name>
<dbReference type="AlphaFoldDB" id="A0A9D4WVP1"/>
<dbReference type="Proteomes" id="UP001058974">
    <property type="component" value="Chromosome 5"/>
</dbReference>
<feature type="compositionally biased region" description="Polar residues" evidence="1">
    <location>
        <begin position="55"/>
        <end position="71"/>
    </location>
</feature>
<feature type="compositionally biased region" description="Polar residues" evidence="1">
    <location>
        <begin position="214"/>
        <end position="230"/>
    </location>
</feature>
<proteinExistence type="predicted"/>
<feature type="region of interest" description="Disordered" evidence="1">
    <location>
        <begin position="104"/>
        <end position="127"/>
    </location>
</feature>
<accession>A0A9D4WVP1</accession>